<evidence type="ECO:0000313" key="2">
    <source>
        <dbReference type="Proteomes" id="UP000053593"/>
    </source>
</evidence>
<dbReference type="HOGENOM" id="CLU_024464_0_0_1"/>
<evidence type="ECO:0000313" key="1">
    <source>
        <dbReference type="EMBL" id="KIK52432.1"/>
    </source>
</evidence>
<protein>
    <recommendedName>
        <fullName evidence="3">F-box domain-containing protein</fullName>
    </recommendedName>
</protein>
<proteinExistence type="predicted"/>
<dbReference type="Gene3D" id="3.80.10.10">
    <property type="entry name" value="Ribonuclease Inhibitor"/>
    <property type="match status" value="1"/>
</dbReference>
<dbReference type="InterPro" id="IPR032675">
    <property type="entry name" value="LRR_dom_sf"/>
</dbReference>
<reference evidence="1 2" key="1">
    <citation type="submission" date="2014-04" db="EMBL/GenBank/DDBJ databases">
        <title>Evolutionary Origins and Diversification of the Mycorrhizal Mutualists.</title>
        <authorList>
            <consortium name="DOE Joint Genome Institute"/>
            <consortium name="Mycorrhizal Genomics Consortium"/>
            <person name="Kohler A."/>
            <person name="Kuo A."/>
            <person name="Nagy L.G."/>
            <person name="Floudas D."/>
            <person name="Copeland A."/>
            <person name="Barry K.W."/>
            <person name="Cichocki N."/>
            <person name="Veneault-Fourrey C."/>
            <person name="LaButti K."/>
            <person name="Lindquist E.A."/>
            <person name="Lipzen A."/>
            <person name="Lundell T."/>
            <person name="Morin E."/>
            <person name="Murat C."/>
            <person name="Riley R."/>
            <person name="Ohm R."/>
            <person name="Sun H."/>
            <person name="Tunlid A."/>
            <person name="Henrissat B."/>
            <person name="Grigoriev I.V."/>
            <person name="Hibbett D.S."/>
            <person name="Martin F."/>
        </authorList>
    </citation>
    <scope>NUCLEOTIDE SEQUENCE [LARGE SCALE GENOMIC DNA]</scope>
    <source>
        <strain evidence="1 2">FD-317 M1</strain>
    </source>
</reference>
<keyword evidence="2" id="KW-1185">Reference proteome</keyword>
<sequence>MRLFEDAEYRCRMRVVGRLSDETDGSDSLPEYYRVYQVDRFFATIKGFLEGDLDLTGRHQRRLDELMPLWTTFAEDFNAIKRISTTSLVMTMDWIRRTHRETTVYTLSEDAWSDFRNRWKIPWSISFTSLVQQAEVLDLLSHSKPKIQQLCLTDLPSEILDFIMSIASMDKARLLSATCKQLYQIGLPYLFGSRTLSLRYFDYTKLDDADGEAWVKLKIKLALQTRQTFLDKVDFFLSRPDISRQTRQLFFGNEYRIGEEDDMNGIIDLASFYAPVSRAVVKVLDAPVNPQILMISCHDLCSDFFIAVSHLSHLRRLSMINCRFSEILTSSILTLPKCGQIRILNISDFSIDFDERTENSTWTLLPLFPHIRVLNMMRPAGMRNFILHPPPSIQRLNLFLHLRYFALFQFYDLPNLSTWIRLNRLQGPLSLTHFKVLSRWGWPDHEVIDLLEALRAAPLEALSIDGLQDGSLMLIERVAEYFPNLRALSLVRRENDRQVKAESSMWPRASWEYAPLFARFNRLEHFLWNYRVLHDHFVYPTALLLFEKDASGEKWEDEDEDIRWDLQDLISEAEEYGCVDAARLLAAYCPSLKGLCTVRGTGCVIARDGYGRSVFTCSFIIPEWDPTEWEGWNIDVKDAEDKPVRSESDEDEDDEVGV</sequence>
<dbReference type="EMBL" id="KN834843">
    <property type="protein sequence ID" value="KIK52432.1"/>
    <property type="molecule type" value="Genomic_DNA"/>
</dbReference>
<organism evidence="1 2">
    <name type="scientific">Collybiopsis luxurians FD-317 M1</name>
    <dbReference type="NCBI Taxonomy" id="944289"/>
    <lineage>
        <taxon>Eukaryota</taxon>
        <taxon>Fungi</taxon>
        <taxon>Dikarya</taxon>
        <taxon>Basidiomycota</taxon>
        <taxon>Agaricomycotina</taxon>
        <taxon>Agaricomycetes</taxon>
        <taxon>Agaricomycetidae</taxon>
        <taxon>Agaricales</taxon>
        <taxon>Marasmiineae</taxon>
        <taxon>Omphalotaceae</taxon>
        <taxon>Collybiopsis</taxon>
        <taxon>Collybiopsis luxurians</taxon>
    </lineage>
</organism>
<accession>A0A0D0C3P4</accession>
<dbReference type="OrthoDB" id="3258311at2759"/>
<dbReference type="AlphaFoldDB" id="A0A0D0C3P4"/>
<gene>
    <name evidence="1" type="ORF">GYMLUDRAFT_251255</name>
</gene>
<evidence type="ECO:0008006" key="3">
    <source>
        <dbReference type="Google" id="ProtNLM"/>
    </source>
</evidence>
<dbReference type="Proteomes" id="UP000053593">
    <property type="component" value="Unassembled WGS sequence"/>
</dbReference>
<name>A0A0D0C3P4_9AGAR</name>
<dbReference type="SUPFAM" id="SSF52047">
    <property type="entry name" value="RNI-like"/>
    <property type="match status" value="1"/>
</dbReference>